<feature type="compositionally biased region" description="Basic and acidic residues" evidence="1">
    <location>
        <begin position="189"/>
        <end position="199"/>
    </location>
</feature>
<dbReference type="KEGG" id="bbel:109469840"/>
<feature type="region of interest" description="Disordered" evidence="1">
    <location>
        <begin position="184"/>
        <end position="206"/>
    </location>
</feature>
<dbReference type="PANTHER" id="PTHR15510">
    <property type="entry name" value="SPERM-ASSOCIATED ANTIGEN 8"/>
    <property type="match status" value="1"/>
</dbReference>
<sequence length="206" mass="23922">MATVLNDGRNVIRFNNSEGQTLLENWVEERQVQHLDEYVPEEGTTETLSTAQVHRHGHKGLLTTNLEAHPEKVTTFRHSYTAPDKSGVRTVGKREQLLTQALYQKVSEDVHQEFNPPPPPVEYKSVTAKDFWDDNFVPTMPDPIKDHSVEREQPMTFWSQHKDKIHGVSQVKTMDTPFRKNAAFSTPIEEYKDQPKPYEQEQYPYM</sequence>
<reference evidence="3" key="1">
    <citation type="submission" date="2025-08" db="UniProtKB">
        <authorList>
            <consortium name="RefSeq"/>
        </authorList>
    </citation>
    <scope>IDENTIFICATION</scope>
    <source>
        <tissue evidence="3">Gonad</tissue>
    </source>
</reference>
<accession>A0A6P4YI82</accession>
<evidence type="ECO:0000313" key="2">
    <source>
        <dbReference type="Proteomes" id="UP000515135"/>
    </source>
</evidence>
<dbReference type="Proteomes" id="UP000515135">
    <property type="component" value="Unplaced"/>
</dbReference>
<dbReference type="PANTHER" id="PTHR15510:SF5">
    <property type="entry name" value="SPERM-ASSOCIATED ANTIGEN 8"/>
    <property type="match status" value="1"/>
</dbReference>
<dbReference type="GO" id="GO:0005634">
    <property type="term" value="C:nucleus"/>
    <property type="evidence" value="ECO:0007669"/>
    <property type="project" value="TreeGrafter"/>
</dbReference>
<dbReference type="AlphaFoldDB" id="A0A6P4YI82"/>
<organism evidence="2 3">
    <name type="scientific">Branchiostoma belcheri</name>
    <name type="common">Amphioxus</name>
    <dbReference type="NCBI Taxonomy" id="7741"/>
    <lineage>
        <taxon>Eukaryota</taxon>
        <taxon>Metazoa</taxon>
        <taxon>Chordata</taxon>
        <taxon>Cephalochordata</taxon>
        <taxon>Leptocardii</taxon>
        <taxon>Amphioxiformes</taxon>
        <taxon>Branchiostomatidae</taxon>
        <taxon>Branchiostoma</taxon>
    </lineage>
</organism>
<evidence type="ECO:0000313" key="3">
    <source>
        <dbReference type="RefSeq" id="XP_019624133.1"/>
    </source>
</evidence>
<protein>
    <submittedName>
        <fullName evidence="3">Sperm-associated antigen 8-like</fullName>
    </submittedName>
</protein>
<dbReference type="GO" id="GO:0005737">
    <property type="term" value="C:cytoplasm"/>
    <property type="evidence" value="ECO:0007669"/>
    <property type="project" value="TreeGrafter"/>
</dbReference>
<dbReference type="InterPro" id="IPR026124">
    <property type="entry name" value="Sperm-assoc_Ag8"/>
</dbReference>
<dbReference type="RefSeq" id="XP_019624133.1">
    <property type="nucleotide sequence ID" value="XM_019768574.1"/>
</dbReference>
<dbReference type="GO" id="GO:0008017">
    <property type="term" value="F:microtubule binding"/>
    <property type="evidence" value="ECO:0007669"/>
    <property type="project" value="InterPro"/>
</dbReference>
<evidence type="ECO:0000256" key="1">
    <source>
        <dbReference type="SAM" id="MobiDB-lite"/>
    </source>
</evidence>
<dbReference type="OrthoDB" id="2120499at2759"/>
<name>A0A6P4YI82_BRABE</name>
<dbReference type="GO" id="GO:0045944">
    <property type="term" value="P:positive regulation of transcription by RNA polymerase II"/>
    <property type="evidence" value="ECO:0007669"/>
    <property type="project" value="TreeGrafter"/>
</dbReference>
<dbReference type="GeneID" id="109469840"/>
<keyword evidence="2" id="KW-1185">Reference proteome</keyword>
<gene>
    <name evidence="3" type="primary">LOC109469840</name>
</gene>
<dbReference type="Pfam" id="PF22584">
    <property type="entry name" value="CFAP143"/>
    <property type="match status" value="1"/>
</dbReference>
<proteinExistence type="predicted"/>